<evidence type="ECO:0000259" key="2">
    <source>
        <dbReference type="PROSITE" id="PS50853"/>
    </source>
</evidence>
<dbReference type="STRING" id="56780.SYN_02891"/>
<dbReference type="InterPro" id="IPR039448">
    <property type="entry name" value="Beta_helix"/>
</dbReference>
<evidence type="ECO:0000256" key="1">
    <source>
        <dbReference type="ARBA" id="ARBA00022737"/>
    </source>
</evidence>
<dbReference type="Gene3D" id="2.60.40.10">
    <property type="entry name" value="Immunoglobulins"/>
    <property type="match status" value="1"/>
</dbReference>
<gene>
    <name evidence="3" type="ORF">SYN_02891</name>
</gene>
<dbReference type="AlphaFoldDB" id="Q2LUR8"/>
<dbReference type="InterPro" id="IPR012334">
    <property type="entry name" value="Pectin_lyas_fold"/>
</dbReference>
<protein>
    <submittedName>
        <fullName evidence="3">Fibronectin type III domain containing protein</fullName>
    </submittedName>
</protein>
<dbReference type="CDD" id="cd00063">
    <property type="entry name" value="FN3"/>
    <property type="match status" value="1"/>
</dbReference>
<dbReference type="InterPro" id="IPR006626">
    <property type="entry name" value="PbH1"/>
</dbReference>
<reference evidence="3 4" key="1">
    <citation type="journal article" date="2007" name="Proc. Natl. Acad. Sci. U.S.A.">
        <title>The genome of Syntrophus aciditrophicus: life at the thermodynamic limit of microbial growth.</title>
        <authorList>
            <person name="McInerney M.J."/>
            <person name="Rohlin L."/>
            <person name="Mouttaki H."/>
            <person name="Kim U."/>
            <person name="Krupp R.S."/>
            <person name="Rios-Hernandez L."/>
            <person name="Sieber J."/>
            <person name="Struchtemeyer C.G."/>
            <person name="Bhattacharyya A."/>
            <person name="Campbell J.W."/>
            <person name="Gunsalus R.P."/>
        </authorList>
    </citation>
    <scope>NUCLEOTIDE SEQUENCE [LARGE SCALE GENOMIC DNA]</scope>
    <source>
        <strain evidence="3 4">SB</strain>
    </source>
</reference>
<dbReference type="PANTHER" id="PTHR22990:SF15">
    <property type="entry name" value="F-BOX ONLY PROTEIN 10"/>
    <property type="match status" value="1"/>
</dbReference>
<keyword evidence="4" id="KW-1185">Reference proteome</keyword>
<dbReference type="Pfam" id="PF13229">
    <property type="entry name" value="Beta_helix"/>
    <property type="match status" value="1"/>
</dbReference>
<evidence type="ECO:0000313" key="4">
    <source>
        <dbReference type="Proteomes" id="UP000001933"/>
    </source>
</evidence>
<dbReference type="KEGG" id="sat:SYN_02891"/>
<dbReference type="Gene3D" id="3.40.50.10610">
    <property type="entry name" value="ABC-type transport auxiliary lipoprotein component"/>
    <property type="match status" value="1"/>
</dbReference>
<organism evidence="3 4">
    <name type="scientific">Syntrophus aciditrophicus (strain SB)</name>
    <dbReference type="NCBI Taxonomy" id="56780"/>
    <lineage>
        <taxon>Bacteria</taxon>
        <taxon>Pseudomonadati</taxon>
        <taxon>Thermodesulfobacteriota</taxon>
        <taxon>Syntrophia</taxon>
        <taxon>Syntrophales</taxon>
        <taxon>Syntrophaceae</taxon>
        <taxon>Syntrophus</taxon>
    </lineage>
</organism>
<dbReference type="PROSITE" id="PS50853">
    <property type="entry name" value="FN3"/>
    <property type="match status" value="1"/>
</dbReference>
<keyword evidence="1" id="KW-0677">Repeat</keyword>
<dbReference type="InterPro" id="IPR011050">
    <property type="entry name" value="Pectin_lyase_fold/virulence"/>
</dbReference>
<evidence type="ECO:0000313" key="3">
    <source>
        <dbReference type="EMBL" id="ABC77827.1"/>
    </source>
</evidence>
<dbReference type="Proteomes" id="UP000001933">
    <property type="component" value="Chromosome"/>
</dbReference>
<accession>Q2LUR8</accession>
<dbReference type="eggNOG" id="COG4380">
    <property type="taxonomic scope" value="Bacteria"/>
</dbReference>
<dbReference type="HOGENOM" id="CLU_315191_0_0_7"/>
<dbReference type="Gene3D" id="2.160.20.10">
    <property type="entry name" value="Single-stranded right-handed beta-helix, Pectin lyase-like"/>
    <property type="match status" value="1"/>
</dbReference>
<sequence length="927" mass="101739">MSRKCSGVWVMAFLLSVLIILQGCLAATKNTVISPQIRQLFQGTYVVDPYMEKHTPRTVAVLPFRNSSNSQAGSNEVRKGFYNHFSSLPFKDMELHRVDDLLLKAGLTDPGVIRNTSPVKLGEILGVDAVVFGEISNFDRLFALVYSQVSVGAEIRMYDAKTGHFLWSGKHVTRIHEGGVSTTPVGLIATVVATSMNIRDIQLLRACDDLFREMVKTLPVPHLAEALRPPGITLLTQDTQGKPKKAGEEIRVVIQGTPKMRASFDIGDFRKHVDMREIEPGGYLGIYKVVPGDNLSRATIVGTLRDDSGNAVQWVDAVGTVTLDTKPPEKIAEARAVGRNRTILLNWTKGEATDLAGYKVYRSKTPLTGYEEIAKTEVTQWRDEGLENLQPYYYRITAFDEAGNESEATDALEGVAVAPGPTPVSGRIETDTVWYSGASPYVLEKDVTVADKARLVIEPGTEVRSREGALIIEGRIEVQGDREHIVNFDVVEGKKTWPGLRFVNVRDKENPLRFCRIRGAETAVACLSSSPRIETCELLENGVALHIDGAFSKPRVVDNIISRNREAAILIVNGAQPLLEGNRIQDNEREGVRIQSSAPVIRHNLVTRNRGTGILVNTSQAAIRENNLFDNTPLDMAADSVGEPADGLLNWWGTVRGAELFSRISGRISVGSVLSAPWPQGKPIPLNIPASDLGGSISRDAFLIPANSPYQVKRDVVIDGGAILHIEPGVEIRYDPHTSIIVEDGAVEALGTSDRPVLFTASGQSPTPGSYSTAIHLAKPTKANSIFRYCVFKYADIALDISFGSPEISWCHITKNAQNGVFCRNDVAPRISYSTFEENTGEGAIKCVGMSRPKINFNNFLRNEITDIQAFSSIRIDASRNWWGSSAPDDSGIFRQNEDGISIKPWLKAPQADAFAGRKDERDLRRP</sequence>
<dbReference type="InterPro" id="IPR036116">
    <property type="entry name" value="FN3_sf"/>
</dbReference>
<dbReference type="SMART" id="SM00710">
    <property type="entry name" value="PbH1"/>
    <property type="match status" value="4"/>
</dbReference>
<dbReference type="InterPro" id="IPR008517">
    <property type="entry name" value="GNA1162-like"/>
</dbReference>
<dbReference type="InParanoid" id="Q2LUR8"/>
<feature type="domain" description="Fibronectin type-III" evidence="2">
    <location>
        <begin position="327"/>
        <end position="420"/>
    </location>
</feature>
<dbReference type="SUPFAM" id="SSF49265">
    <property type="entry name" value="Fibronectin type III"/>
    <property type="match status" value="1"/>
</dbReference>
<dbReference type="InterPro" id="IPR003961">
    <property type="entry name" value="FN3_dom"/>
</dbReference>
<dbReference type="eggNOG" id="COG4733">
    <property type="taxonomic scope" value="Bacteria"/>
</dbReference>
<proteinExistence type="predicted"/>
<dbReference type="EMBL" id="CP000252">
    <property type="protein sequence ID" value="ABC77827.1"/>
    <property type="molecule type" value="Genomic_DNA"/>
</dbReference>
<dbReference type="PROSITE" id="PS51257">
    <property type="entry name" value="PROKAR_LIPOPROTEIN"/>
    <property type="match status" value="1"/>
</dbReference>
<dbReference type="InterPro" id="IPR013783">
    <property type="entry name" value="Ig-like_fold"/>
</dbReference>
<dbReference type="SUPFAM" id="SSF51126">
    <property type="entry name" value="Pectin lyase-like"/>
    <property type="match status" value="1"/>
</dbReference>
<name>Q2LUR8_SYNAS</name>
<dbReference type="Pfam" id="PF05643">
    <property type="entry name" value="GNA1162-like"/>
    <property type="match status" value="1"/>
</dbReference>
<dbReference type="InterPro" id="IPR051550">
    <property type="entry name" value="SCF-Subunits/Alg-Epimerases"/>
</dbReference>
<dbReference type="PANTHER" id="PTHR22990">
    <property type="entry name" value="F-BOX ONLY PROTEIN"/>
    <property type="match status" value="1"/>
</dbReference>